<protein>
    <submittedName>
        <fullName evidence="1">16187_t:CDS:1</fullName>
    </submittedName>
</protein>
<evidence type="ECO:0000313" key="2">
    <source>
        <dbReference type="Proteomes" id="UP000789366"/>
    </source>
</evidence>
<sequence length="108" mass="12408">STKALQISKLYADITYSHRLRSNDISDTYIEIDSIESNNANIEMSLDSANNPSSENANTNESSKNKSSENRKIVESLDEKSNSKDINDKEDFDNYLQEWINILEEERQ</sequence>
<proteinExistence type="predicted"/>
<keyword evidence="2" id="KW-1185">Reference proteome</keyword>
<reference evidence="1" key="1">
    <citation type="submission" date="2021-06" db="EMBL/GenBank/DDBJ databases">
        <authorList>
            <person name="Kallberg Y."/>
            <person name="Tangrot J."/>
            <person name="Rosling A."/>
        </authorList>
    </citation>
    <scope>NUCLEOTIDE SEQUENCE</scope>
    <source>
        <strain evidence="1">28 12/20/2015</strain>
    </source>
</reference>
<accession>A0ACA9P9D7</accession>
<name>A0ACA9P9D7_9GLOM</name>
<feature type="non-terminal residue" evidence="1">
    <location>
        <position position="1"/>
    </location>
</feature>
<gene>
    <name evidence="1" type="ORF">SPELUC_LOCUS11110</name>
</gene>
<dbReference type="EMBL" id="CAJVPW010022490">
    <property type="protein sequence ID" value="CAG8697732.1"/>
    <property type="molecule type" value="Genomic_DNA"/>
</dbReference>
<organism evidence="1 2">
    <name type="scientific">Cetraspora pellucida</name>
    <dbReference type="NCBI Taxonomy" id="1433469"/>
    <lineage>
        <taxon>Eukaryota</taxon>
        <taxon>Fungi</taxon>
        <taxon>Fungi incertae sedis</taxon>
        <taxon>Mucoromycota</taxon>
        <taxon>Glomeromycotina</taxon>
        <taxon>Glomeromycetes</taxon>
        <taxon>Diversisporales</taxon>
        <taxon>Gigasporaceae</taxon>
        <taxon>Cetraspora</taxon>
    </lineage>
</organism>
<comment type="caution">
    <text evidence="1">The sequence shown here is derived from an EMBL/GenBank/DDBJ whole genome shotgun (WGS) entry which is preliminary data.</text>
</comment>
<dbReference type="Proteomes" id="UP000789366">
    <property type="component" value="Unassembled WGS sequence"/>
</dbReference>
<evidence type="ECO:0000313" key="1">
    <source>
        <dbReference type="EMBL" id="CAG8697732.1"/>
    </source>
</evidence>